<dbReference type="EMBL" id="CP118101">
    <property type="protein sequence ID" value="WDH80784.1"/>
    <property type="molecule type" value="Genomic_DNA"/>
</dbReference>
<evidence type="ECO:0000313" key="3">
    <source>
        <dbReference type="Proteomes" id="UP001220962"/>
    </source>
</evidence>
<protein>
    <submittedName>
        <fullName evidence="2">Uncharacterized protein</fullName>
    </submittedName>
</protein>
<reference evidence="2" key="1">
    <citation type="submission" date="2023-02" db="EMBL/GenBank/DDBJ databases">
        <title>Pathogen: clinical or host-associated sample.</title>
        <authorList>
            <person name="Hergert J."/>
            <person name="Casey R."/>
            <person name="Wagner J."/>
            <person name="Young E.L."/>
            <person name="Oakeson K.F."/>
        </authorList>
    </citation>
    <scope>NUCLEOTIDE SEQUENCE</scope>
    <source>
        <strain evidence="2">2022CK-00830</strain>
    </source>
</reference>
<proteinExistence type="predicted"/>
<accession>A0AAX3MV65</accession>
<dbReference type="Proteomes" id="UP001220962">
    <property type="component" value="Chromosome"/>
</dbReference>
<keyword evidence="1" id="KW-1133">Transmembrane helix</keyword>
<keyword evidence="1" id="KW-0812">Transmembrane</keyword>
<dbReference type="AlphaFoldDB" id="A0AAX3MV65"/>
<feature type="transmembrane region" description="Helical" evidence="1">
    <location>
        <begin position="17"/>
        <end position="38"/>
    </location>
</feature>
<dbReference type="RefSeq" id="WP_274358760.1">
    <property type="nucleotide sequence ID" value="NZ_CP118101.1"/>
</dbReference>
<keyword evidence="1" id="KW-0472">Membrane</keyword>
<gene>
    <name evidence="2" type="ORF">PUW23_14645</name>
</gene>
<evidence type="ECO:0000313" key="2">
    <source>
        <dbReference type="EMBL" id="WDH80784.1"/>
    </source>
</evidence>
<evidence type="ECO:0000256" key="1">
    <source>
        <dbReference type="SAM" id="Phobius"/>
    </source>
</evidence>
<sequence>MFIESYTSIGRQFNGMLALYLINIVGWLVIGIMIDLIVKAIKRR</sequence>
<organism evidence="2 3">
    <name type="scientific">Paenibacillus urinalis</name>
    <dbReference type="NCBI Taxonomy" id="521520"/>
    <lineage>
        <taxon>Bacteria</taxon>
        <taxon>Bacillati</taxon>
        <taxon>Bacillota</taxon>
        <taxon>Bacilli</taxon>
        <taxon>Bacillales</taxon>
        <taxon>Paenibacillaceae</taxon>
        <taxon>Paenibacillus</taxon>
    </lineage>
</organism>
<name>A0AAX3MV65_9BACL</name>